<dbReference type="EMBL" id="CP007201">
    <property type="protein sequence ID" value="AHJ12555.1"/>
    <property type="molecule type" value="Genomic_DNA"/>
</dbReference>
<dbReference type="Pfam" id="PF00075">
    <property type="entry name" value="RNase_H"/>
    <property type="match status" value="1"/>
</dbReference>
<organism evidence="2 3">
    <name type="scientific">Sulfurospirillum multivorans (strain DM 12446 / JCM 15788 / NBRC 109480)</name>
    <dbReference type="NCBI Taxonomy" id="1150621"/>
    <lineage>
        <taxon>Bacteria</taxon>
        <taxon>Pseudomonadati</taxon>
        <taxon>Campylobacterota</taxon>
        <taxon>Epsilonproteobacteria</taxon>
        <taxon>Campylobacterales</taxon>
        <taxon>Sulfurospirillaceae</taxon>
        <taxon>Sulfurospirillum</taxon>
    </lineage>
</organism>
<dbReference type="GO" id="GO:0004523">
    <property type="term" value="F:RNA-DNA hybrid ribonuclease activity"/>
    <property type="evidence" value="ECO:0007669"/>
    <property type="project" value="InterPro"/>
</dbReference>
<dbReference type="InterPro" id="IPR036397">
    <property type="entry name" value="RNaseH_sf"/>
</dbReference>
<dbReference type="InterPro" id="IPR012337">
    <property type="entry name" value="RNaseH-like_sf"/>
</dbReference>
<name>A0AA86DZK2_SULMK</name>
<dbReference type="Proteomes" id="UP000019322">
    <property type="component" value="Chromosome"/>
</dbReference>
<dbReference type="PROSITE" id="PS50879">
    <property type="entry name" value="RNASE_H_1"/>
    <property type="match status" value="1"/>
</dbReference>
<accession>A0AA86DZK2</accession>
<evidence type="ECO:0000313" key="3">
    <source>
        <dbReference type="Proteomes" id="UP000019322"/>
    </source>
</evidence>
<dbReference type="Gene3D" id="3.30.420.10">
    <property type="entry name" value="Ribonuclease H-like superfamily/Ribonuclease H"/>
    <property type="match status" value="1"/>
</dbReference>
<reference evidence="2 3" key="1">
    <citation type="journal article" date="2014" name="Environ. Microbiol.">
        <title>Insights into organohalide respiration and the versatile catabolism of Sulfurospirillum multivorans gained from comparative genomics and physiological studies.</title>
        <authorList>
            <person name="Goris T."/>
            <person name="Schubert T."/>
            <person name="Gadkari J."/>
            <person name="Wubet T."/>
            <person name="Tarkka M."/>
            <person name="Buscot F."/>
            <person name="Adrian L."/>
            <person name="Diekert G."/>
        </authorList>
    </citation>
    <scope>NUCLEOTIDE SEQUENCE [LARGE SCALE GENOMIC DNA]</scope>
    <source>
        <strain evidence="3">DM 12446 / JCM 15788 / NBRC 109480</strain>
    </source>
</reference>
<dbReference type="RefSeq" id="WP_084613096.1">
    <property type="nucleotide sequence ID" value="NZ_CP007201.1"/>
</dbReference>
<dbReference type="SUPFAM" id="SSF53098">
    <property type="entry name" value="Ribonuclease H-like"/>
    <property type="match status" value="1"/>
</dbReference>
<dbReference type="GO" id="GO:0003676">
    <property type="term" value="F:nucleic acid binding"/>
    <property type="evidence" value="ECO:0007669"/>
    <property type="project" value="InterPro"/>
</dbReference>
<dbReference type="AlphaFoldDB" id="A0AA86DZK2"/>
<feature type="domain" description="RNase H type-1" evidence="1">
    <location>
        <begin position="1"/>
        <end position="150"/>
    </location>
</feature>
<sequence length="177" mass="20511">MIRLFCDGSVNAHTHVGFGAYVMVPQNATFDSLHVKLKAFHDTSSTKLELQTLLWAVEECRSLSDEIVIYTDSQNIITLPSRKERFERRGYATNHKEIHEHAVLYQAFYRVMEEVNCSLVKVKGHKLECNKDAMDRYFTLVDRASREALRKSASREGFLPRKPKIKMAFLSLTWKRA</sequence>
<dbReference type="KEGG" id="smul:SMUL_1294"/>
<dbReference type="InterPro" id="IPR002156">
    <property type="entry name" value="RNaseH_domain"/>
</dbReference>
<evidence type="ECO:0000259" key="1">
    <source>
        <dbReference type="PROSITE" id="PS50879"/>
    </source>
</evidence>
<proteinExistence type="predicted"/>
<evidence type="ECO:0000313" key="2">
    <source>
        <dbReference type="EMBL" id="AHJ12555.1"/>
    </source>
</evidence>
<gene>
    <name evidence="2" type="ORF">SMUL_1294</name>
</gene>
<protein>
    <submittedName>
        <fullName evidence="2">Nuclease</fullName>
    </submittedName>
</protein>